<keyword evidence="2" id="KW-1185">Reference proteome</keyword>
<comment type="caution">
    <text evidence="1">The sequence shown here is derived from an EMBL/GenBank/DDBJ whole genome shotgun (WGS) entry which is preliminary data.</text>
</comment>
<evidence type="ECO:0000313" key="2">
    <source>
        <dbReference type="Proteomes" id="UP001234297"/>
    </source>
</evidence>
<dbReference type="Proteomes" id="UP001234297">
    <property type="component" value="Chromosome 2"/>
</dbReference>
<name>A0ACC2MBD6_PERAE</name>
<accession>A0ACC2MBD6</accession>
<organism evidence="1 2">
    <name type="scientific">Persea americana</name>
    <name type="common">Avocado</name>
    <dbReference type="NCBI Taxonomy" id="3435"/>
    <lineage>
        <taxon>Eukaryota</taxon>
        <taxon>Viridiplantae</taxon>
        <taxon>Streptophyta</taxon>
        <taxon>Embryophyta</taxon>
        <taxon>Tracheophyta</taxon>
        <taxon>Spermatophyta</taxon>
        <taxon>Magnoliopsida</taxon>
        <taxon>Magnoliidae</taxon>
        <taxon>Laurales</taxon>
        <taxon>Lauraceae</taxon>
        <taxon>Persea</taxon>
    </lineage>
</organism>
<proteinExistence type="predicted"/>
<sequence>MASHRLRELQSLPGNRTCVDCAQKNPQWASVSYGVFMCLDCSGKHRGLGVHLSFVRSVTMDSWTEAHLRKMEANCAGNQALNTFLSARGIPKETDITIKYNTKAAAHFRDMVQALAENRPWQEPAVVRESLPASRPPPHRSPSSKPNSNSNANSDWGGNWDEWDQNGGGAGAGIRRNHSVGSMRAGSGAGMCPSRSYSSTDIYGRMAASAADKENYFTRKMAENEGRPEGIPPSQGGKYVGFGSTGTSPISHSNSQGDLIMDAVSALSQGLGRFSLVATSAVQSAANAVQAGTKELTSKVMEGGYDDKVNDTVNVVASRTSELGHMTWGIMRGVMAMASEKMEEYARDGTDYSTEPYIHHRLESVVPCGNGGPCQENKGSNSSSKGWEDWDSGSPVASSAKGREGNDVPKNSHSKSDGCSVMVTIHMAALSVEVCRLP</sequence>
<protein>
    <submittedName>
        <fullName evidence="1">Uncharacterized protein</fullName>
    </submittedName>
</protein>
<dbReference type="EMBL" id="CM056810">
    <property type="protein sequence ID" value="KAJ8642934.1"/>
    <property type="molecule type" value="Genomic_DNA"/>
</dbReference>
<evidence type="ECO:0000313" key="1">
    <source>
        <dbReference type="EMBL" id="KAJ8642934.1"/>
    </source>
</evidence>
<reference evidence="1 2" key="1">
    <citation type="journal article" date="2022" name="Hortic Res">
        <title>A haplotype resolved chromosomal level avocado genome allows analysis of novel avocado genes.</title>
        <authorList>
            <person name="Nath O."/>
            <person name="Fletcher S.J."/>
            <person name="Hayward A."/>
            <person name="Shaw L.M."/>
            <person name="Masouleh A.K."/>
            <person name="Furtado A."/>
            <person name="Henry R.J."/>
            <person name="Mitter N."/>
        </authorList>
    </citation>
    <scope>NUCLEOTIDE SEQUENCE [LARGE SCALE GENOMIC DNA]</scope>
    <source>
        <strain evidence="2">cv. Hass</strain>
    </source>
</reference>
<gene>
    <name evidence="1" type="ORF">MRB53_004682</name>
</gene>